<feature type="region of interest" description="Disordered" evidence="1">
    <location>
        <begin position="324"/>
        <end position="367"/>
    </location>
</feature>
<dbReference type="Pfam" id="PF12043">
    <property type="entry name" value="DUF3527"/>
    <property type="match status" value="2"/>
</dbReference>
<feature type="region of interest" description="Disordered" evidence="1">
    <location>
        <begin position="390"/>
        <end position="422"/>
    </location>
</feature>
<dbReference type="EMBL" id="CACSLK010030184">
    <property type="protein sequence ID" value="CAA0836338.1"/>
    <property type="molecule type" value="Genomic_DNA"/>
</dbReference>
<dbReference type="InterPro" id="IPR021916">
    <property type="entry name" value="DUF3527"/>
</dbReference>
<evidence type="ECO:0000313" key="2">
    <source>
        <dbReference type="EMBL" id="CAA0836338.1"/>
    </source>
</evidence>
<dbReference type="Proteomes" id="UP001153555">
    <property type="component" value="Unassembled WGS sequence"/>
</dbReference>
<feature type="compositionally biased region" description="Basic and acidic residues" evidence="1">
    <location>
        <begin position="271"/>
        <end position="286"/>
    </location>
</feature>
<dbReference type="OrthoDB" id="1898655at2759"/>
<keyword evidence="3" id="KW-1185">Reference proteome</keyword>
<dbReference type="AlphaFoldDB" id="A0A9N7RLW5"/>
<name>A0A9N7RLW5_STRHE</name>
<evidence type="ECO:0000256" key="1">
    <source>
        <dbReference type="SAM" id="MobiDB-lite"/>
    </source>
</evidence>
<feature type="region of interest" description="Disordered" evidence="1">
    <location>
        <begin position="271"/>
        <end position="291"/>
    </location>
</feature>
<comment type="caution">
    <text evidence="2">The sequence shown here is derived from an EMBL/GenBank/DDBJ whole genome shotgun (WGS) entry which is preliminary data.</text>
</comment>
<reference evidence="2" key="1">
    <citation type="submission" date="2019-12" db="EMBL/GenBank/DDBJ databases">
        <authorList>
            <person name="Scholes J."/>
        </authorList>
    </citation>
    <scope>NUCLEOTIDE SEQUENCE</scope>
</reference>
<accession>A0A9N7RLW5</accession>
<feature type="compositionally biased region" description="Basic and acidic residues" evidence="1">
    <location>
        <begin position="182"/>
        <end position="195"/>
    </location>
</feature>
<protein>
    <submittedName>
        <fullName evidence="2">Uncharacterized protein</fullName>
    </submittedName>
</protein>
<sequence>MNPGTSRHEQSSTLQQILIADYRKNPLTRTGKITESSQEKRKVVGHSFGQPYLDTKCESEQSMGTERVGPPKHSHSVQKPRLGINRSLDGDGDNFDDDNELVKYMSNLPAFLQHMEKGRSNVQDKALNFGVLDWKLLEKWKYNERMPTGKYPQKGSSSSSNIRIGRDPIKQSSFSHGSRFGSPKEERNVSHHHQGEKYVELVRSNRGKETCNREYRADHFHQRAKSYGETNVCSSKRKDLKKEILSKEETLQSNSYYAHGKRKVTRSGEIKLKPSHFERDESKTSLDDVQSAEMVGTRLSDFFYPQELKSGEINLSASESKHSLAHEENVSSPSSFLESSSDKNQQTEYAKTLAPKESPPSPTRRFSFHLGRMSKSLSFKDNSAVPQLSSEYTSIKSGPVRPKTSSGPDNNNKLKSDCSRARSSPLRRLLDPLLKHKVNHPAEPVSIGLSQDRKPERPTTTTLLALLQITLKNGLPFFKLVVNSSNEMLAATVKRLPVYGKTNSCMMYVFYSVHEVKTKKGISWINQGSKSNKKSCNLGYNIVGEMKISSSSECGSKECVLYCVENEPEKELAAVIVGKTGKQTEREENNMNDNGGTVVILPGGVHGLPNEGFLPSSLISRWRFGGSCDCGGWDIGCTLRVLVDCKKTSSHCLQSSEPSSSIDYINLYSEGGEKGSKPVFTMKPFSNGYYSIELDASISLLEAFATCVAHVTCLKFAELTDAKSSGSQYLPEALLAEADKRKTTTVTCPPLSPAGRI</sequence>
<feature type="region of interest" description="Disordered" evidence="1">
    <location>
        <begin position="29"/>
        <end position="92"/>
    </location>
</feature>
<gene>
    <name evidence="2" type="ORF">SHERM_03441</name>
</gene>
<feature type="region of interest" description="Disordered" evidence="1">
    <location>
        <begin position="146"/>
        <end position="195"/>
    </location>
</feature>
<dbReference type="PANTHER" id="PTHR31390">
    <property type="entry name" value="EXPRESSED PROTEIN"/>
    <property type="match status" value="1"/>
</dbReference>
<evidence type="ECO:0000313" key="3">
    <source>
        <dbReference type="Proteomes" id="UP001153555"/>
    </source>
</evidence>
<dbReference type="PANTHER" id="PTHR31390:SF12">
    <property type="entry name" value="PUTATIVE (DUF3527)-RELATED"/>
    <property type="match status" value="1"/>
</dbReference>
<organism evidence="2 3">
    <name type="scientific">Striga hermonthica</name>
    <name type="common">Purple witchweed</name>
    <name type="synonym">Buchnera hermonthica</name>
    <dbReference type="NCBI Taxonomy" id="68872"/>
    <lineage>
        <taxon>Eukaryota</taxon>
        <taxon>Viridiplantae</taxon>
        <taxon>Streptophyta</taxon>
        <taxon>Embryophyta</taxon>
        <taxon>Tracheophyta</taxon>
        <taxon>Spermatophyta</taxon>
        <taxon>Magnoliopsida</taxon>
        <taxon>eudicotyledons</taxon>
        <taxon>Gunneridae</taxon>
        <taxon>Pentapetalae</taxon>
        <taxon>asterids</taxon>
        <taxon>lamiids</taxon>
        <taxon>Lamiales</taxon>
        <taxon>Orobanchaceae</taxon>
        <taxon>Buchnereae</taxon>
        <taxon>Striga</taxon>
    </lineage>
</organism>
<proteinExistence type="predicted"/>